<keyword evidence="1" id="KW-0805">Transcription regulation</keyword>
<feature type="domain" description="HTH tetR-type" evidence="5">
    <location>
        <begin position="9"/>
        <end position="69"/>
    </location>
</feature>
<keyword evidence="7" id="KW-1185">Reference proteome</keyword>
<evidence type="ECO:0000256" key="2">
    <source>
        <dbReference type="ARBA" id="ARBA00023125"/>
    </source>
</evidence>
<dbReference type="Gene3D" id="1.10.357.10">
    <property type="entry name" value="Tetracycline Repressor, domain 2"/>
    <property type="match status" value="1"/>
</dbReference>
<dbReference type="SUPFAM" id="SSF48498">
    <property type="entry name" value="Tetracyclin repressor-like, C-terminal domain"/>
    <property type="match status" value="1"/>
</dbReference>
<dbReference type="PANTHER" id="PTHR47506">
    <property type="entry name" value="TRANSCRIPTIONAL REGULATORY PROTEIN"/>
    <property type="match status" value="1"/>
</dbReference>
<dbReference type="PANTHER" id="PTHR47506:SF7">
    <property type="entry name" value="TRANSCRIPTIONAL REGULATORY PROTEIN"/>
    <property type="match status" value="1"/>
</dbReference>
<feature type="DNA-binding region" description="H-T-H motif" evidence="4">
    <location>
        <begin position="32"/>
        <end position="51"/>
    </location>
</feature>
<proteinExistence type="predicted"/>
<dbReference type="InterPro" id="IPR036271">
    <property type="entry name" value="Tet_transcr_reg_TetR-rel_C_sf"/>
</dbReference>
<dbReference type="InterPro" id="IPR009057">
    <property type="entry name" value="Homeodomain-like_sf"/>
</dbReference>
<dbReference type="InterPro" id="IPR001647">
    <property type="entry name" value="HTH_TetR"/>
</dbReference>
<name>A0ABQ2PLM2_9NEIS</name>
<dbReference type="Gene3D" id="1.10.10.60">
    <property type="entry name" value="Homeodomain-like"/>
    <property type="match status" value="1"/>
</dbReference>
<dbReference type="Pfam" id="PF00440">
    <property type="entry name" value="TetR_N"/>
    <property type="match status" value="1"/>
</dbReference>
<reference evidence="7" key="1">
    <citation type="journal article" date="2019" name="Int. J. Syst. Evol. Microbiol.">
        <title>The Global Catalogue of Microorganisms (GCM) 10K type strain sequencing project: providing services to taxonomists for standard genome sequencing and annotation.</title>
        <authorList>
            <consortium name="The Broad Institute Genomics Platform"/>
            <consortium name="The Broad Institute Genome Sequencing Center for Infectious Disease"/>
            <person name="Wu L."/>
            <person name="Ma J."/>
        </authorList>
    </citation>
    <scope>NUCLEOTIDE SEQUENCE [LARGE SCALE GENOMIC DNA]</scope>
    <source>
        <strain evidence="7">CGMCC 1.8860</strain>
    </source>
</reference>
<evidence type="ECO:0000256" key="4">
    <source>
        <dbReference type="PROSITE-ProRule" id="PRU00335"/>
    </source>
</evidence>
<organism evidence="6 7">
    <name type="scientific">Silvimonas amylolytica</name>
    <dbReference type="NCBI Taxonomy" id="449663"/>
    <lineage>
        <taxon>Bacteria</taxon>
        <taxon>Pseudomonadati</taxon>
        <taxon>Pseudomonadota</taxon>
        <taxon>Betaproteobacteria</taxon>
        <taxon>Neisseriales</taxon>
        <taxon>Chitinibacteraceae</taxon>
        <taxon>Silvimonas</taxon>
    </lineage>
</organism>
<dbReference type="SUPFAM" id="SSF46689">
    <property type="entry name" value="Homeodomain-like"/>
    <property type="match status" value="1"/>
</dbReference>
<dbReference type="Proteomes" id="UP000621859">
    <property type="component" value="Unassembled WGS sequence"/>
</dbReference>
<gene>
    <name evidence="6" type="ORF">GCM10010971_20470</name>
</gene>
<dbReference type="PROSITE" id="PS50977">
    <property type="entry name" value="HTH_TETR_2"/>
    <property type="match status" value="1"/>
</dbReference>
<dbReference type="PRINTS" id="PR00455">
    <property type="entry name" value="HTHTETR"/>
</dbReference>
<evidence type="ECO:0000313" key="6">
    <source>
        <dbReference type="EMBL" id="GGP26228.1"/>
    </source>
</evidence>
<evidence type="ECO:0000256" key="3">
    <source>
        <dbReference type="ARBA" id="ARBA00023163"/>
    </source>
</evidence>
<keyword evidence="3" id="KW-0804">Transcription</keyword>
<dbReference type="RefSeq" id="WP_188692821.1">
    <property type="nucleotide sequence ID" value="NZ_BMLY01000003.1"/>
</dbReference>
<protein>
    <submittedName>
        <fullName evidence="6">TetR family transcriptional regulator</fullName>
    </submittedName>
</protein>
<evidence type="ECO:0000313" key="7">
    <source>
        <dbReference type="Proteomes" id="UP000621859"/>
    </source>
</evidence>
<evidence type="ECO:0000259" key="5">
    <source>
        <dbReference type="PROSITE" id="PS50977"/>
    </source>
</evidence>
<keyword evidence="2 4" id="KW-0238">DNA-binding</keyword>
<comment type="caution">
    <text evidence="6">The sequence shown here is derived from an EMBL/GenBank/DDBJ whole genome shotgun (WGS) entry which is preliminary data.</text>
</comment>
<dbReference type="EMBL" id="BMLY01000003">
    <property type="protein sequence ID" value="GGP26228.1"/>
    <property type="molecule type" value="Genomic_DNA"/>
</dbReference>
<sequence length="201" mass="21140">MEPKPNRKEQSHQRIVDVAARAIRRAGYNGVGVADIMKEAGLTHGGFYAHFASRDALLVEAMQEASRQSIANISEGLAQGRQQGLSPLAALIESYLSDSHLADAECGCPVAALGSEMPRQSDVVRDVARERVSALISGVGKVMPEELAAQASLLTGALVGTLQLARTLGDNDGGKAILASARAALRAQYDRPATQASDPTH</sequence>
<accession>A0ABQ2PLM2</accession>
<evidence type="ECO:0000256" key="1">
    <source>
        <dbReference type="ARBA" id="ARBA00023015"/>
    </source>
</evidence>